<reference evidence="3 4" key="1">
    <citation type="submission" date="2020-01" db="EMBL/GenBank/DDBJ databases">
        <title>Genome sequencing of strain KACC 21265.</title>
        <authorList>
            <person name="Heo J."/>
            <person name="Kim S.-J."/>
            <person name="Kim J.-S."/>
            <person name="Hong S.-B."/>
            <person name="Kwon S.-W."/>
        </authorList>
    </citation>
    <scope>NUCLEOTIDE SEQUENCE [LARGE SCALE GENOMIC DNA]</scope>
    <source>
        <strain evidence="3 4">KACC 21265</strain>
    </source>
</reference>
<protein>
    <recommendedName>
        <fullName evidence="5">DUF4148 domain-containing protein</fullName>
    </recommendedName>
</protein>
<sequence>MTLYRTLLASAALVAAAVSAPAMAAQPFAYSVVSGYGQVDQSQPSGKAFAPTPAAAPAKGPTTAPFAYNVISGYGQVDQAQIEHDKMARKRVEASAARAVHAGGLPTGQE</sequence>
<dbReference type="RefSeq" id="WP_160554312.1">
    <property type="nucleotide sequence ID" value="NZ_CP047650.1"/>
</dbReference>
<evidence type="ECO:0000256" key="1">
    <source>
        <dbReference type="SAM" id="MobiDB-lite"/>
    </source>
</evidence>
<evidence type="ECO:0000256" key="2">
    <source>
        <dbReference type="SAM" id="SignalP"/>
    </source>
</evidence>
<accession>A0A857JBG5</accession>
<feature type="compositionally biased region" description="Low complexity" evidence="1">
    <location>
        <begin position="46"/>
        <end position="60"/>
    </location>
</feature>
<feature type="region of interest" description="Disordered" evidence="1">
    <location>
        <begin position="39"/>
        <end position="60"/>
    </location>
</feature>
<dbReference type="KEGG" id="xyk:GT347_22500"/>
<evidence type="ECO:0008006" key="5">
    <source>
        <dbReference type="Google" id="ProtNLM"/>
    </source>
</evidence>
<keyword evidence="4" id="KW-1185">Reference proteome</keyword>
<evidence type="ECO:0000313" key="4">
    <source>
        <dbReference type="Proteomes" id="UP000464787"/>
    </source>
</evidence>
<feature type="chain" id="PRO_5032617566" description="DUF4148 domain-containing protein" evidence="2">
    <location>
        <begin position="25"/>
        <end position="110"/>
    </location>
</feature>
<name>A0A857JBG5_9BURK</name>
<evidence type="ECO:0000313" key="3">
    <source>
        <dbReference type="EMBL" id="QHJ00502.1"/>
    </source>
</evidence>
<dbReference type="EMBL" id="CP047650">
    <property type="protein sequence ID" value="QHJ00502.1"/>
    <property type="molecule type" value="Genomic_DNA"/>
</dbReference>
<feature type="signal peptide" evidence="2">
    <location>
        <begin position="1"/>
        <end position="24"/>
    </location>
</feature>
<dbReference type="AlphaFoldDB" id="A0A857JBG5"/>
<keyword evidence="2" id="KW-0732">Signal</keyword>
<organism evidence="3 4">
    <name type="scientific">Xylophilus rhododendri</name>
    <dbReference type="NCBI Taxonomy" id="2697032"/>
    <lineage>
        <taxon>Bacteria</taxon>
        <taxon>Pseudomonadati</taxon>
        <taxon>Pseudomonadota</taxon>
        <taxon>Betaproteobacteria</taxon>
        <taxon>Burkholderiales</taxon>
        <taxon>Xylophilus</taxon>
    </lineage>
</organism>
<proteinExistence type="predicted"/>
<dbReference type="Proteomes" id="UP000464787">
    <property type="component" value="Chromosome"/>
</dbReference>
<gene>
    <name evidence="3" type="ORF">GT347_22500</name>
</gene>